<protein>
    <submittedName>
        <fullName evidence="1">Uncharacterized protein</fullName>
    </submittedName>
</protein>
<keyword evidence="2" id="KW-1185">Reference proteome</keyword>
<dbReference type="Proteomes" id="UP000317378">
    <property type="component" value="Unassembled WGS sequence"/>
</dbReference>
<evidence type="ECO:0000313" key="1">
    <source>
        <dbReference type="EMBL" id="TPQ19138.1"/>
    </source>
</evidence>
<dbReference type="EMBL" id="VCHX02000164">
    <property type="protein sequence ID" value="TPQ19138.1"/>
    <property type="molecule type" value="Genomic_DNA"/>
</dbReference>
<name>A0A505DEV9_9ACTN</name>
<sequence>MSNLYTGQMPPAPPPVPTVTGQLINDVRPFGAASGTAAAVAQTAWVIAGRPILTGIWRAATGK</sequence>
<evidence type="ECO:0000313" key="2">
    <source>
        <dbReference type="Proteomes" id="UP000317378"/>
    </source>
</evidence>
<organism evidence="1 2">
    <name type="scientific">Streptomyces sporangiiformans</name>
    <dbReference type="NCBI Taxonomy" id="2315329"/>
    <lineage>
        <taxon>Bacteria</taxon>
        <taxon>Bacillati</taxon>
        <taxon>Actinomycetota</taxon>
        <taxon>Actinomycetes</taxon>
        <taxon>Kitasatosporales</taxon>
        <taxon>Streptomycetaceae</taxon>
        <taxon>Streptomyces</taxon>
    </lineage>
</organism>
<reference evidence="1 2" key="1">
    <citation type="submission" date="2019-06" db="EMBL/GenBank/DDBJ databases">
        <title>Streptomyces sporangiiformans sp. nov., a novel actinomycete isolated from soil in Mount Song.</title>
        <authorList>
            <person name="Han L."/>
        </authorList>
    </citation>
    <scope>NUCLEOTIDE SEQUENCE [LARGE SCALE GENOMIC DNA]</scope>
    <source>
        <strain evidence="1 2">NEAU-SSA 1</strain>
    </source>
</reference>
<proteinExistence type="predicted"/>
<comment type="caution">
    <text evidence="1">The sequence shown here is derived from an EMBL/GenBank/DDBJ whole genome shotgun (WGS) entry which is preliminary data.</text>
</comment>
<dbReference type="AlphaFoldDB" id="A0A505DEV9"/>
<gene>
    <name evidence="1" type="ORF">FGD71_027345</name>
</gene>
<accession>A0A505DEV9</accession>
<dbReference type="RefSeq" id="WP_119103194.1">
    <property type="nucleotide sequence ID" value="NZ_QXMJ01000164.1"/>
</dbReference>